<keyword evidence="3" id="KW-1185">Reference proteome</keyword>
<keyword evidence="1" id="KW-0812">Transmembrane</keyword>
<sequence length="65" mass="7169">MIVINGTWQRVAFCALLVIPMALVIILMTPAFVILPFSKAGRMFILALIGRLTSWARVVVPKKDG</sequence>
<dbReference type="OrthoDB" id="9954050at2"/>
<dbReference type="EMBL" id="BLAE01000013">
    <property type="protein sequence ID" value="GES08971.1"/>
    <property type="molecule type" value="Genomic_DNA"/>
</dbReference>
<accession>A0A5M3WP17</accession>
<feature type="transmembrane region" description="Helical" evidence="1">
    <location>
        <begin position="12"/>
        <end position="37"/>
    </location>
</feature>
<dbReference type="Proteomes" id="UP000331127">
    <property type="component" value="Unassembled WGS sequence"/>
</dbReference>
<keyword evidence="1" id="KW-1133">Transmembrane helix</keyword>
<evidence type="ECO:0000256" key="1">
    <source>
        <dbReference type="SAM" id="Phobius"/>
    </source>
</evidence>
<protein>
    <submittedName>
        <fullName evidence="2">Uncharacterized protein</fullName>
    </submittedName>
</protein>
<gene>
    <name evidence="2" type="ORF">Amac_025670</name>
</gene>
<dbReference type="AlphaFoldDB" id="A0A5M3WP17"/>
<comment type="caution">
    <text evidence="2">The sequence shown here is derived from an EMBL/GenBank/DDBJ whole genome shotgun (WGS) entry which is preliminary data.</text>
</comment>
<reference evidence="2 3" key="1">
    <citation type="submission" date="2019-10" db="EMBL/GenBank/DDBJ databases">
        <title>Whole genome shotgun sequence of Acrocarpospora macrocephala NBRC 16266.</title>
        <authorList>
            <person name="Ichikawa N."/>
            <person name="Kimura A."/>
            <person name="Kitahashi Y."/>
            <person name="Komaki H."/>
            <person name="Oguchi A."/>
        </authorList>
    </citation>
    <scope>NUCLEOTIDE SEQUENCE [LARGE SCALE GENOMIC DNA]</scope>
    <source>
        <strain evidence="2 3">NBRC 16266</strain>
    </source>
</reference>
<keyword evidence="1" id="KW-0472">Membrane</keyword>
<evidence type="ECO:0000313" key="2">
    <source>
        <dbReference type="EMBL" id="GES08971.1"/>
    </source>
</evidence>
<evidence type="ECO:0000313" key="3">
    <source>
        <dbReference type="Proteomes" id="UP000331127"/>
    </source>
</evidence>
<organism evidence="2 3">
    <name type="scientific">Acrocarpospora macrocephala</name>
    <dbReference type="NCBI Taxonomy" id="150177"/>
    <lineage>
        <taxon>Bacteria</taxon>
        <taxon>Bacillati</taxon>
        <taxon>Actinomycetota</taxon>
        <taxon>Actinomycetes</taxon>
        <taxon>Streptosporangiales</taxon>
        <taxon>Streptosporangiaceae</taxon>
        <taxon>Acrocarpospora</taxon>
    </lineage>
</organism>
<name>A0A5M3WP17_9ACTN</name>
<dbReference type="RefSeq" id="WP_155354548.1">
    <property type="nucleotide sequence ID" value="NZ_BAAAHL010000065.1"/>
</dbReference>
<proteinExistence type="predicted"/>